<sequence>ESDQLARDLTGKFRSILSIKRMDQLAARGAASRARTPPTLSASSRSIQSPPSYSSFRNAPSIPPPPSYSSLRNIPLVPQPPQDARSFRFRDLLHSLSNIPLRWEDSVLLDKALEVVPLEHIYDEAEQESQILQMEAESLGPGKRAAWDYQDCVIRALLRWFKRSFFTWVNNPHCTSCGGPTIGRGMAEPTANERALAATEVELYQCPACHNYERYARYSNAFTLLRTRRGRVGEWTNCFGMLCRALGSRVRWVWNSEDHVWTEVYSLHQKRWIHVDACEEAWDKPRLYTEGKLTTHKFIGWGRKLRYCIAFSVDGATDVTRRYVGNPIRHGLERTGAPESCLLHILDEINAMRRGKDTPEYRFKIEGEDLREQRELRHYVISTLV</sequence>
<feature type="region of interest" description="Disordered" evidence="4">
    <location>
        <begin position="27"/>
        <end position="61"/>
    </location>
</feature>
<evidence type="ECO:0000259" key="5">
    <source>
        <dbReference type="SMART" id="SM00460"/>
    </source>
</evidence>
<dbReference type="EMBL" id="MU003714">
    <property type="protein sequence ID" value="KAF2804180.1"/>
    <property type="molecule type" value="Genomic_DNA"/>
</dbReference>
<dbReference type="AlphaFoldDB" id="A0A6A6Y670"/>
<proteinExistence type="inferred from homology"/>
<dbReference type="Gene3D" id="3.10.620.30">
    <property type="match status" value="1"/>
</dbReference>
<evidence type="ECO:0000256" key="2">
    <source>
        <dbReference type="ARBA" id="ARBA00022723"/>
    </source>
</evidence>
<dbReference type="GO" id="GO:0005634">
    <property type="term" value="C:nucleus"/>
    <property type="evidence" value="ECO:0007669"/>
    <property type="project" value="TreeGrafter"/>
</dbReference>
<keyword evidence="3" id="KW-0862">Zinc</keyword>
<dbReference type="Gene3D" id="2.20.25.10">
    <property type="match status" value="1"/>
</dbReference>
<keyword evidence="7" id="KW-1185">Reference proteome</keyword>
<reference evidence="6 8" key="1">
    <citation type="journal article" date="2020" name="Stud. Mycol.">
        <title>101 Dothideomycetes genomes: a test case for predicting lifestyles and emergence of pathogens.</title>
        <authorList>
            <person name="Haridas S."/>
            <person name="Albert R."/>
            <person name="Binder M."/>
            <person name="Bloem J."/>
            <person name="Labutti K."/>
            <person name="Salamov A."/>
            <person name="Andreopoulos B."/>
            <person name="Baker S."/>
            <person name="Barry K."/>
            <person name="Bills G."/>
            <person name="Bluhm B."/>
            <person name="Cannon C."/>
            <person name="Castanera R."/>
            <person name="Culley D."/>
            <person name="Daum C."/>
            <person name="Ezra D."/>
            <person name="Gonzalez J."/>
            <person name="Henrissat B."/>
            <person name="Kuo A."/>
            <person name="Liang C."/>
            <person name="Lipzen A."/>
            <person name="Lutzoni F."/>
            <person name="Magnuson J."/>
            <person name="Mondo S."/>
            <person name="Nolan M."/>
            <person name="Ohm R."/>
            <person name="Pangilinan J."/>
            <person name="Park H.-J."/>
            <person name="Ramirez L."/>
            <person name="Alfaro M."/>
            <person name="Sun H."/>
            <person name="Tritt A."/>
            <person name="Yoshinaga Y."/>
            <person name="Zwiers L.-H."/>
            <person name="Turgeon B."/>
            <person name="Goodwin S."/>
            <person name="Spatafora J."/>
            <person name="Crous P."/>
            <person name="Grigoriev I."/>
        </authorList>
    </citation>
    <scope>NUCLEOTIDE SEQUENCE</scope>
    <source>
        <strain evidence="6 8">CBS 304.34</strain>
    </source>
</reference>
<dbReference type="Proteomes" id="UP000504636">
    <property type="component" value="Unplaced"/>
</dbReference>
<dbReference type="OrthoDB" id="409136at2759"/>
<evidence type="ECO:0000313" key="6">
    <source>
        <dbReference type="EMBL" id="KAF2804180.1"/>
    </source>
</evidence>
<organism evidence="6">
    <name type="scientific">Mytilinidion resinicola</name>
    <dbReference type="NCBI Taxonomy" id="574789"/>
    <lineage>
        <taxon>Eukaryota</taxon>
        <taxon>Fungi</taxon>
        <taxon>Dikarya</taxon>
        <taxon>Ascomycota</taxon>
        <taxon>Pezizomycotina</taxon>
        <taxon>Dothideomycetes</taxon>
        <taxon>Pleosporomycetidae</taxon>
        <taxon>Mytilinidiales</taxon>
        <taxon>Mytilinidiaceae</taxon>
        <taxon>Mytilinidion</taxon>
    </lineage>
</organism>
<dbReference type="GO" id="GO:0046872">
    <property type="term" value="F:metal ion binding"/>
    <property type="evidence" value="ECO:0007669"/>
    <property type="project" value="UniProtKB-KW"/>
</dbReference>
<evidence type="ECO:0000256" key="1">
    <source>
        <dbReference type="ARBA" id="ARBA00009390"/>
    </source>
</evidence>
<name>A0A6A6Y670_9PEZI</name>
<evidence type="ECO:0000256" key="4">
    <source>
        <dbReference type="SAM" id="MobiDB-lite"/>
    </source>
</evidence>
<dbReference type="InterPro" id="IPR050883">
    <property type="entry name" value="PNGase"/>
</dbReference>
<dbReference type="GeneID" id="54455617"/>
<feature type="non-terminal residue" evidence="6">
    <location>
        <position position="1"/>
    </location>
</feature>
<comment type="similarity">
    <text evidence="1">Belongs to the transglutaminase-like superfamily. PNGase family.</text>
</comment>
<dbReference type="InterPro" id="IPR038765">
    <property type="entry name" value="Papain-like_cys_pep_sf"/>
</dbReference>
<dbReference type="PANTHER" id="PTHR12143:SF19">
    <property type="entry name" value="PEPTIDE-N(4)-(N-ACETYL-BETA-GLUCOSAMINYL)ASPARAGINE AMIDASE"/>
    <property type="match status" value="1"/>
</dbReference>
<dbReference type="Pfam" id="PF01841">
    <property type="entry name" value="Transglut_core"/>
    <property type="match status" value="1"/>
</dbReference>
<dbReference type="GO" id="GO:0005829">
    <property type="term" value="C:cytosol"/>
    <property type="evidence" value="ECO:0007669"/>
    <property type="project" value="TreeGrafter"/>
</dbReference>
<feature type="non-terminal residue" evidence="6">
    <location>
        <position position="385"/>
    </location>
</feature>
<evidence type="ECO:0000313" key="7">
    <source>
        <dbReference type="Proteomes" id="UP000504636"/>
    </source>
</evidence>
<dbReference type="PANTHER" id="PTHR12143">
    <property type="entry name" value="PEPTIDE N-GLYCANASE PNGASE -RELATED"/>
    <property type="match status" value="1"/>
</dbReference>
<reference evidence="8" key="2">
    <citation type="submission" date="2020-04" db="EMBL/GenBank/DDBJ databases">
        <authorList>
            <consortium name="NCBI Genome Project"/>
        </authorList>
    </citation>
    <scope>NUCLEOTIDE SEQUENCE</scope>
    <source>
        <strain evidence="8">CBS 304.34</strain>
    </source>
</reference>
<dbReference type="SMART" id="SM00460">
    <property type="entry name" value="TGc"/>
    <property type="match status" value="1"/>
</dbReference>
<dbReference type="RefSeq" id="XP_033571144.1">
    <property type="nucleotide sequence ID" value="XM_033714724.1"/>
</dbReference>
<evidence type="ECO:0000313" key="8">
    <source>
        <dbReference type="RefSeq" id="XP_033571144.1"/>
    </source>
</evidence>
<dbReference type="SUPFAM" id="SSF54001">
    <property type="entry name" value="Cysteine proteinases"/>
    <property type="match status" value="1"/>
</dbReference>
<gene>
    <name evidence="6 8" type="ORF">BDZ99DRAFT_364317</name>
</gene>
<dbReference type="GO" id="GO:0000224">
    <property type="term" value="F:peptide-N4-(N-acetyl-beta-glucosaminyl)asparagine amidase activity"/>
    <property type="evidence" value="ECO:0007669"/>
    <property type="project" value="TreeGrafter"/>
</dbReference>
<dbReference type="InterPro" id="IPR002931">
    <property type="entry name" value="Transglutaminase-like"/>
</dbReference>
<reference evidence="8" key="3">
    <citation type="submission" date="2025-04" db="UniProtKB">
        <authorList>
            <consortium name="RefSeq"/>
        </authorList>
    </citation>
    <scope>IDENTIFICATION</scope>
    <source>
        <strain evidence="8">CBS 304.34</strain>
    </source>
</reference>
<evidence type="ECO:0000256" key="3">
    <source>
        <dbReference type="ARBA" id="ARBA00022833"/>
    </source>
</evidence>
<protein>
    <recommendedName>
        <fullName evidence="5">Transglutaminase-like domain-containing protein</fullName>
    </recommendedName>
</protein>
<dbReference type="GO" id="GO:0006516">
    <property type="term" value="P:glycoprotein catabolic process"/>
    <property type="evidence" value="ECO:0007669"/>
    <property type="project" value="TreeGrafter"/>
</dbReference>
<accession>A0A6A6Y670</accession>
<feature type="domain" description="Transglutaminase-like" evidence="5">
    <location>
        <begin position="224"/>
        <end position="279"/>
    </location>
</feature>
<feature type="compositionally biased region" description="Low complexity" evidence="4">
    <location>
        <begin position="41"/>
        <end position="55"/>
    </location>
</feature>
<keyword evidence="2" id="KW-0479">Metal-binding</keyword>